<accession>A0ACB8UHD5</accession>
<dbReference type="Proteomes" id="UP001055072">
    <property type="component" value="Unassembled WGS sequence"/>
</dbReference>
<protein>
    <submittedName>
        <fullName evidence="1">Uncharacterized protein</fullName>
    </submittedName>
</protein>
<name>A0ACB8UHD5_9APHY</name>
<evidence type="ECO:0000313" key="2">
    <source>
        <dbReference type="Proteomes" id="UP001055072"/>
    </source>
</evidence>
<proteinExistence type="predicted"/>
<evidence type="ECO:0000313" key="1">
    <source>
        <dbReference type="EMBL" id="KAI0093763.1"/>
    </source>
</evidence>
<keyword evidence="2" id="KW-1185">Reference proteome</keyword>
<sequence length="87" mass="9462">MSRSNGRLEPEVIFADGMAYSKGKLEEAFGPGGILDKPVKQPRETFAGKRDDVDLIVHELEISRVQAEKALADHNGDVVKTLVALVS</sequence>
<comment type="caution">
    <text evidence="1">The sequence shown here is derived from an EMBL/GenBank/DDBJ whole genome shotgun (WGS) entry which is preliminary data.</text>
</comment>
<organism evidence="1 2">
    <name type="scientific">Irpex rosettiformis</name>
    <dbReference type="NCBI Taxonomy" id="378272"/>
    <lineage>
        <taxon>Eukaryota</taxon>
        <taxon>Fungi</taxon>
        <taxon>Dikarya</taxon>
        <taxon>Basidiomycota</taxon>
        <taxon>Agaricomycotina</taxon>
        <taxon>Agaricomycetes</taxon>
        <taxon>Polyporales</taxon>
        <taxon>Irpicaceae</taxon>
        <taxon>Irpex</taxon>
    </lineage>
</organism>
<reference evidence="1" key="1">
    <citation type="journal article" date="2021" name="Environ. Microbiol.">
        <title>Gene family expansions and transcriptome signatures uncover fungal adaptations to wood decay.</title>
        <authorList>
            <person name="Hage H."/>
            <person name="Miyauchi S."/>
            <person name="Viragh M."/>
            <person name="Drula E."/>
            <person name="Min B."/>
            <person name="Chaduli D."/>
            <person name="Navarro D."/>
            <person name="Favel A."/>
            <person name="Norest M."/>
            <person name="Lesage-Meessen L."/>
            <person name="Balint B."/>
            <person name="Merenyi Z."/>
            <person name="de Eugenio L."/>
            <person name="Morin E."/>
            <person name="Martinez A.T."/>
            <person name="Baldrian P."/>
            <person name="Stursova M."/>
            <person name="Martinez M.J."/>
            <person name="Novotny C."/>
            <person name="Magnuson J.K."/>
            <person name="Spatafora J.W."/>
            <person name="Maurice S."/>
            <person name="Pangilinan J."/>
            <person name="Andreopoulos W."/>
            <person name="LaButti K."/>
            <person name="Hundley H."/>
            <person name="Na H."/>
            <person name="Kuo A."/>
            <person name="Barry K."/>
            <person name="Lipzen A."/>
            <person name="Henrissat B."/>
            <person name="Riley R."/>
            <person name="Ahrendt S."/>
            <person name="Nagy L.G."/>
            <person name="Grigoriev I.V."/>
            <person name="Martin F."/>
            <person name="Rosso M.N."/>
        </authorList>
    </citation>
    <scope>NUCLEOTIDE SEQUENCE</scope>
    <source>
        <strain evidence="1">CBS 384.51</strain>
    </source>
</reference>
<dbReference type="EMBL" id="MU274901">
    <property type="protein sequence ID" value="KAI0093763.1"/>
    <property type="molecule type" value="Genomic_DNA"/>
</dbReference>
<gene>
    <name evidence="1" type="ORF">BDY19DRAFT_989307</name>
</gene>